<proteinExistence type="inferred from homology"/>
<evidence type="ECO:0000256" key="4">
    <source>
        <dbReference type="ARBA" id="ARBA00022825"/>
    </source>
</evidence>
<dbReference type="InterPro" id="IPR015500">
    <property type="entry name" value="Peptidase_S8_subtilisin-rel"/>
</dbReference>
<dbReference type="InterPro" id="IPR023827">
    <property type="entry name" value="Peptidase_S8_Asp-AS"/>
</dbReference>
<evidence type="ECO:0000256" key="1">
    <source>
        <dbReference type="ARBA" id="ARBA00011073"/>
    </source>
</evidence>
<dbReference type="EMBL" id="VIWT01000001">
    <property type="protein sequence ID" value="TWF98256.1"/>
    <property type="molecule type" value="Genomic_DNA"/>
</dbReference>
<protein>
    <submittedName>
        <fullName evidence="10">Type VII secretion-associated serine protease mycosin</fullName>
    </submittedName>
</protein>
<feature type="active site" description="Charge relay system" evidence="5">
    <location>
        <position position="273"/>
    </location>
</feature>
<gene>
    <name evidence="10" type="ORF">FHX73_112062</name>
</gene>
<feature type="chain" id="PRO_5022073251" evidence="8">
    <location>
        <begin position="34"/>
        <end position="484"/>
    </location>
</feature>
<dbReference type="PROSITE" id="PS00136">
    <property type="entry name" value="SUBTILASE_ASP"/>
    <property type="match status" value="1"/>
</dbReference>
<dbReference type="InterPro" id="IPR000209">
    <property type="entry name" value="Peptidase_S8/S53_dom"/>
</dbReference>
<evidence type="ECO:0000256" key="5">
    <source>
        <dbReference type="PROSITE-ProRule" id="PRU01240"/>
    </source>
</evidence>
<feature type="compositionally biased region" description="Pro residues" evidence="6">
    <location>
        <begin position="465"/>
        <end position="478"/>
    </location>
</feature>
<feature type="domain" description="Peptidase S8/S53" evidence="9">
    <location>
        <begin position="58"/>
        <end position="316"/>
    </location>
</feature>
<dbReference type="Pfam" id="PF00082">
    <property type="entry name" value="Peptidase_S8"/>
    <property type="match status" value="1"/>
</dbReference>
<dbReference type="SUPFAM" id="SSF52743">
    <property type="entry name" value="Subtilisin-like"/>
    <property type="match status" value="1"/>
</dbReference>
<keyword evidence="7" id="KW-0472">Membrane</keyword>
<feature type="region of interest" description="Disordered" evidence="6">
    <location>
        <begin position="439"/>
        <end position="484"/>
    </location>
</feature>
<organism evidence="10 11">
    <name type="scientific">Kitasatospora viridis</name>
    <dbReference type="NCBI Taxonomy" id="281105"/>
    <lineage>
        <taxon>Bacteria</taxon>
        <taxon>Bacillati</taxon>
        <taxon>Actinomycetota</taxon>
        <taxon>Actinomycetes</taxon>
        <taxon>Kitasatosporales</taxon>
        <taxon>Streptomycetaceae</taxon>
        <taxon>Kitasatospora</taxon>
    </lineage>
</organism>
<sequence>MRRTGAWMRGLSTAALLSVSLSLAGVFAPAAQAYDNPRQGEWYLDVLHMSDVWQVANGSGVTVAVIDTGVKADHPDLVGQLLPGKDFSGLPGGADTDPDGHGTGMASIIAGSGKGFNGNGVIGLAPGARILPIKIDAERDPSKVLPAPVFMKQIDQAITYAADQGAKVINISQAVRSVDVAPSDVADLQNAVNYAIGHGSVIVAGAGNSGQQGNPVMYPADSAGVAAIAAHDQNGASTAESENGSYIALAAPGVNTVEACLAASGYCQGTGTSDSSAMISAAAAILFSEHPSWTGNQVLRVLISTANKAKSGANHTDYLGFGNISIRTAVRYTGDPGPADVNPLVQAGISVMPPASAFLPGTASSTAPSAGASVQPSAPASGAPAPSSSAAPAPAKSASSSSGSSSLPFIVGIVVAAVLVVGGAAFFLARRKRTAASFEAGPGAGGQEPPYGYPMPPQQGQYGTPAPPPYQAPPPPGGNPYREG</sequence>
<evidence type="ECO:0000259" key="9">
    <source>
        <dbReference type="Pfam" id="PF00082"/>
    </source>
</evidence>
<feature type="active site" description="Charge relay system" evidence="5">
    <location>
        <position position="67"/>
    </location>
</feature>
<dbReference type="PRINTS" id="PR00723">
    <property type="entry name" value="SUBTILISIN"/>
</dbReference>
<dbReference type="PANTHER" id="PTHR43806">
    <property type="entry name" value="PEPTIDASE S8"/>
    <property type="match status" value="1"/>
</dbReference>
<keyword evidence="4 5" id="KW-0720">Serine protease</keyword>
<comment type="caution">
    <text evidence="10">The sequence shown here is derived from an EMBL/GenBank/DDBJ whole genome shotgun (WGS) entry which is preliminary data.</text>
</comment>
<dbReference type="Proteomes" id="UP000317940">
    <property type="component" value="Unassembled WGS sequence"/>
</dbReference>
<dbReference type="GO" id="GO:0004252">
    <property type="term" value="F:serine-type endopeptidase activity"/>
    <property type="evidence" value="ECO:0007669"/>
    <property type="project" value="UniProtKB-UniRule"/>
</dbReference>
<feature type="signal peptide" evidence="8">
    <location>
        <begin position="1"/>
        <end position="33"/>
    </location>
</feature>
<keyword evidence="3 5" id="KW-0378">Hydrolase</keyword>
<feature type="region of interest" description="Disordered" evidence="6">
    <location>
        <begin position="362"/>
        <end position="403"/>
    </location>
</feature>
<name>A0A561UFX9_9ACTN</name>
<keyword evidence="2 5" id="KW-0645">Protease</keyword>
<feature type="transmembrane region" description="Helical" evidence="7">
    <location>
        <begin position="407"/>
        <end position="429"/>
    </location>
</feature>
<comment type="similarity">
    <text evidence="1 5">Belongs to the peptidase S8 family.</text>
</comment>
<keyword evidence="8" id="KW-0732">Signal</keyword>
<keyword evidence="7" id="KW-1133">Transmembrane helix</keyword>
<keyword evidence="11" id="KW-1185">Reference proteome</keyword>
<reference evidence="10 11" key="1">
    <citation type="submission" date="2019-06" db="EMBL/GenBank/DDBJ databases">
        <title>Sequencing the genomes of 1000 actinobacteria strains.</title>
        <authorList>
            <person name="Klenk H.-P."/>
        </authorList>
    </citation>
    <scope>NUCLEOTIDE SEQUENCE [LARGE SCALE GENOMIC DNA]</scope>
    <source>
        <strain evidence="10 11">DSM 44826</strain>
    </source>
</reference>
<dbReference type="AlphaFoldDB" id="A0A561UFX9"/>
<evidence type="ECO:0000313" key="11">
    <source>
        <dbReference type="Proteomes" id="UP000317940"/>
    </source>
</evidence>
<evidence type="ECO:0000256" key="6">
    <source>
        <dbReference type="SAM" id="MobiDB-lite"/>
    </source>
</evidence>
<dbReference type="OrthoDB" id="9798386at2"/>
<dbReference type="GO" id="GO:0006508">
    <property type="term" value="P:proteolysis"/>
    <property type="evidence" value="ECO:0007669"/>
    <property type="project" value="UniProtKB-KW"/>
</dbReference>
<dbReference type="RefSeq" id="WP_145904719.1">
    <property type="nucleotide sequence ID" value="NZ_BAAAMZ010000031.1"/>
</dbReference>
<dbReference type="PROSITE" id="PS51892">
    <property type="entry name" value="SUBTILASE"/>
    <property type="match status" value="1"/>
</dbReference>
<evidence type="ECO:0000256" key="3">
    <source>
        <dbReference type="ARBA" id="ARBA00022801"/>
    </source>
</evidence>
<evidence type="ECO:0000256" key="2">
    <source>
        <dbReference type="ARBA" id="ARBA00022670"/>
    </source>
</evidence>
<dbReference type="PANTHER" id="PTHR43806:SF11">
    <property type="entry name" value="CEREVISIN-RELATED"/>
    <property type="match status" value="1"/>
</dbReference>
<evidence type="ECO:0000256" key="7">
    <source>
        <dbReference type="SAM" id="Phobius"/>
    </source>
</evidence>
<dbReference type="InterPro" id="IPR050131">
    <property type="entry name" value="Peptidase_S8_subtilisin-like"/>
</dbReference>
<accession>A0A561UFX9</accession>
<keyword evidence="7" id="KW-0812">Transmembrane</keyword>
<dbReference type="InterPro" id="IPR036852">
    <property type="entry name" value="Peptidase_S8/S53_dom_sf"/>
</dbReference>
<dbReference type="Gene3D" id="3.40.50.200">
    <property type="entry name" value="Peptidase S8/S53 domain"/>
    <property type="match status" value="1"/>
</dbReference>
<evidence type="ECO:0000256" key="8">
    <source>
        <dbReference type="SAM" id="SignalP"/>
    </source>
</evidence>
<evidence type="ECO:0000313" key="10">
    <source>
        <dbReference type="EMBL" id="TWF98256.1"/>
    </source>
</evidence>
<feature type="active site" description="Charge relay system" evidence="5">
    <location>
        <position position="101"/>
    </location>
</feature>